<protein>
    <submittedName>
        <fullName evidence="2">Dehydrogenase</fullName>
    </submittedName>
</protein>
<dbReference type="Gene3D" id="3.90.660.50">
    <property type="match status" value="1"/>
</dbReference>
<dbReference type="EMBL" id="BNJJ01000026">
    <property type="protein sequence ID" value="GHO88687.1"/>
    <property type="molecule type" value="Genomic_DNA"/>
</dbReference>
<dbReference type="PANTHER" id="PTHR43734">
    <property type="entry name" value="PHYTOENE DESATURASE"/>
    <property type="match status" value="1"/>
</dbReference>
<dbReference type="Gene3D" id="3.50.50.60">
    <property type="entry name" value="FAD/NAD(P)-binding domain"/>
    <property type="match status" value="1"/>
</dbReference>
<organism evidence="2 3">
    <name type="scientific">Dictyobacter formicarum</name>
    <dbReference type="NCBI Taxonomy" id="2778368"/>
    <lineage>
        <taxon>Bacteria</taxon>
        <taxon>Bacillati</taxon>
        <taxon>Chloroflexota</taxon>
        <taxon>Ktedonobacteria</taxon>
        <taxon>Ktedonobacterales</taxon>
        <taxon>Dictyobacteraceae</taxon>
        <taxon>Dictyobacter</taxon>
    </lineage>
</organism>
<evidence type="ECO:0000313" key="2">
    <source>
        <dbReference type="EMBL" id="GHO88687.1"/>
    </source>
</evidence>
<reference evidence="2 3" key="1">
    <citation type="journal article" date="2021" name="Int. J. Syst. Evol. Microbiol.">
        <title>Reticulibacter mediterranei gen. nov., sp. nov., within the new family Reticulibacteraceae fam. nov., and Ktedonospora formicarum gen. nov., sp. nov., Ktedonobacter robiniae sp. nov., Dictyobacter formicarum sp. nov. and Dictyobacter arantiisoli sp. nov., belonging to the class Ktedonobacteria.</title>
        <authorList>
            <person name="Yabe S."/>
            <person name="Zheng Y."/>
            <person name="Wang C.M."/>
            <person name="Sakai Y."/>
            <person name="Abe K."/>
            <person name="Yokota A."/>
            <person name="Donadio S."/>
            <person name="Cavaletti L."/>
            <person name="Monciardini P."/>
        </authorList>
    </citation>
    <scope>NUCLEOTIDE SEQUENCE [LARGE SCALE GENOMIC DNA]</scope>
    <source>
        <strain evidence="2 3">SOSP1-9</strain>
    </source>
</reference>
<dbReference type="InterPro" id="IPR036188">
    <property type="entry name" value="FAD/NAD-bd_sf"/>
</dbReference>
<accession>A0ABQ3VS35</accession>
<keyword evidence="3" id="KW-1185">Reference proteome</keyword>
<gene>
    <name evidence="2" type="ORF">KSZ_66930</name>
</gene>
<dbReference type="InterPro" id="IPR002937">
    <property type="entry name" value="Amino_oxidase"/>
</dbReference>
<dbReference type="PRINTS" id="PR00419">
    <property type="entry name" value="ADXRDTASE"/>
</dbReference>
<dbReference type="SUPFAM" id="SSF51905">
    <property type="entry name" value="FAD/NAD(P)-binding domain"/>
    <property type="match status" value="1"/>
</dbReference>
<feature type="domain" description="Amine oxidase" evidence="1">
    <location>
        <begin position="18"/>
        <end position="260"/>
    </location>
</feature>
<dbReference type="RefSeq" id="WP_201366241.1">
    <property type="nucleotide sequence ID" value="NZ_BNJJ01000026.1"/>
</dbReference>
<dbReference type="PANTHER" id="PTHR43734:SF1">
    <property type="entry name" value="PHYTOENE DESATURASE"/>
    <property type="match status" value="1"/>
</dbReference>
<evidence type="ECO:0000313" key="3">
    <source>
        <dbReference type="Proteomes" id="UP000635565"/>
    </source>
</evidence>
<sequence length="447" mass="48440">MSEEELQQADVVIVGGGLAGLSAACYLAREGADVRLYEKAAELGGRASTTDYDGFHLNRGVHALYTGGAMEEVLRELAIPYSGHSPTAVYMLREGKLYEFPRGVQSLLKTQLLGFGDKVELGRLFAQLPGLKAQEFARVSVRDWVLQVARRPRVREFLLMFACTNVYSSALELVSAEVLITKLQLLLKHPVLYIDGGWQTLVEGLRQAAVRAGAYVINNCRVEAVEYEDGRVRGVRLSNGQRVRAQAVVIATTPQEALKLVDAGTYAPLQNIVKDLLPARVACLDVALRRLPDPTHPVVQDAGSPCFLTAQSLYAKVAPTGGAVIHTFKQLDPVHPGDPQKDERELEALLDAVQPGWRELVVKRVFLPHMMAIGMLPTAAGGYDGRPSGYAGRPGPQVPGIEHLLLAGDWIGPGFLADASLGSARQVARLLLQDGRLARKGAKMGML</sequence>
<evidence type="ECO:0000259" key="1">
    <source>
        <dbReference type="Pfam" id="PF01593"/>
    </source>
</evidence>
<proteinExistence type="predicted"/>
<comment type="caution">
    <text evidence="2">The sequence shown here is derived from an EMBL/GenBank/DDBJ whole genome shotgun (WGS) entry which is preliminary data.</text>
</comment>
<name>A0ABQ3VS35_9CHLR</name>
<dbReference type="Proteomes" id="UP000635565">
    <property type="component" value="Unassembled WGS sequence"/>
</dbReference>
<dbReference type="Pfam" id="PF01593">
    <property type="entry name" value="Amino_oxidase"/>
    <property type="match status" value="1"/>
</dbReference>